<accession>A0A061QIQ0</accession>
<proteinExistence type="predicted"/>
<name>A0A061QIQ0_9CHLO</name>
<protein>
    <submittedName>
        <fullName evidence="1">Uncharacterized protein</fullName>
    </submittedName>
</protein>
<sequence length="45" mass="5058">MACRNFLVTDAIAEVQGKELVPHHLLPNGLRVVKDFEYLCLPPLP</sequence>
<gene>
    <name evidence="1" type="ORF">TSPGSL018_28990</name>
</gene>
<evidence type="ECO:0000313" key="1">
    <source>
        <dbReference type="EMBL" id="JAC60427.1"/>
    </source>
</evidence>
<dbReference type="AlphaFoldDB" id="A0A061QIQ0"/>
<dbReference type="EMBL" id="GBEZ01026816">
    <property type="protein sequence ID" value="JAC60427.1"/>
    <property type="molecule type" value="Transcribed_RNA"/>
</dbReference>
<reference evidence="1" key="1">
    <citation type="submission" date="2014-05" db="EMBL/GenBank/DDBJ databases">
        <title>The transcriptome of the halophilic microalga Tetraselmis sp. GSL018 isolated from the Great Salt Lake, Utah.</title>
        <authorList>
            <person name="Jinkerson R.E."/>
            <person name="D'Adamo S."/>
            <person name="Posewitz M.C."/>
        </authorList>
    </citation>
    <scope>NUCLEOTIDE SEQUENCE</scope>
    <source>
        <strain evidence="1">GSL018</strain>
    </source>
</reference>
<organism evidence="1">
    <name type="scientific">Tetraselmis sp. GSL018</name>
    <dbReference type="NCBI Taxonomy" id="582737"/>
    <lineage>
        <taxon>Eukaryota</taxon>
        <taxon>Viridiplantae</taxon>
        <taxon>Chlorophyta</taxon>
        <taxon>core chlorophytes</taxon>
        <taxon>Chlorodendrophyceae</taxon>
        <taxon>Chlorodendrales</taxon>
        <taxon>Chlorodendraceae</taxon>
        <taxon>Tetraselmis</taxon>
    </lineage>
</organism>